<dbReference type="InterPro" id="IPR022673">
    <property type="entry name" value="Hexokinase_C"/>
</dbReference>
<dbReference type="GO" id="GO:0008865">
    <property type="term" value="F:fructokinase activity"/>
    <property type="evidence" value="ECO:0007669"/>
    <property type="project" value="TreeGrafter"/>
</dbReference>
<dbReference type="Pfam" id="PF00349">
    <property type="entry name" value="Hexokinase_1"/>
    <property type="match status" value="1"/>
</dbReference>
<feature type="domain" description="Hexokinase N-terminal" evidence="8">
    <location>
        <begin position="16"/>
        <end position="224"/>
    </location>
</feature>
<keyword evidence="2 6" id="KW-0808">Transferase</keyword>
<dbReference type="GO" id="GO:0004340">
    <property type="term" value="F:glucokinase activity"/>
    <property type="evidence" value="ECO:0007669"/>
    <property type="project" value="TreeGrafter"/>
</dbReference>
<dbReference type="EMBL" id="JAQQWP010000006">
    <property type="protein sequence ID" value="KAK8115274.1"/>
    <property type="molecule type" value="Genomic_DNA"/>
</dbReference>
<keyword evidence="6" id="KW-0324">Glycolysis</keyword>
<gene>
    <name evidence="10" type="ORF">PG999_007343</name>
</gene>
<evidence type="ECO:0000313" key="10">
    <source>
        <dbReference type="EMBL" id="KAK8115274.1"/>
    </source>
</evidence>
<feature type="domain" description="Hexokinase C-terminal" evidence="9">
    <location>
        <begin position="237"/>
        <end position="431"/>
    </location>
</feature>
<evidence type="ECO:0000256" key="2">
    <source>
        <dbReference type="ARBA" id="ARBA00022679"/>
    </source>
</evidence>
<dbReference type="Gene3D" id="3.30.420.40">
    <property type="match status" value="1"/>
</dbReference>
<dbReference type="GO" id="GO:0006096">
    <property type="term" value="P:glycolytic process"/>
    <property type="evidence" value="ECO:0007669"/>
    <property type="project" value="UniProtKB-KW"/>
</dbReference>
<dbReference type="GO" id="GO:0005739">
    <property type="term" value="C:mitochondrion"/>
    <property type="evidence" value="ECO:0007669"/>
    <property type="project" value="TreeGrafter"/>
</dbReference>
<dbReference type="GO" id="GO:0005524">
    <property type="term" value="F:ATP binding"/>
    <property type="evidence" value="ECO:0007669"/>
    <property type="project" value="UniProtKB-UniRule"/>
</dbReference>
<dbReference type="PANTHER" id="PTHR19443:SF30">
    <property type="entry name" value="GLUCOKINASE-1-RELATED"/>
    <property type="match status" value="1"/>
</dbReference>
<dbReference type="GO" id="GO:0001678">
    <property type="term" value="P:intracellular glucose homeostasis"/>
    <property type="evidence" value="ECO:0007669"/>
    <property type="project" value="InterPro"/>
</dbReference>
<keyword evidence="4 6" id="KW-0418">Kinase</keyword>
<dbReference type="InterPro" id="IPR043129">
    <property type="entry name" value="ATPase_NBD"/>
</dbReference>
<dbReference type="GO" id="GO:0005829">
    <property type="term" value="C:cytosol"/>
    <property type="evidence" value="ECO:0007669"/>
    <property type="project" value="TreeGrafter"/>
</dbReference>
<dbReference type="EC" id="2.7.1.-" evidence="6"/>
<comment type="caution">
    <text evidence="10">The sequence shown here is derived from an EMBL/GenBank/DDBJ whole genome shotgun (WGS) entry which is preliminary data.</text>
</comment>
<feature type="compositionally biased region" description="Basic and acidic residues" evidence="7">
    <location>
        <begin position="130"/>
        <end position="139"/>
    </location>
</feature>
<dbReference type="PROSITE" id="PS51748">
    <property type="entry name" value="HEXOKINASE_2"/>
    <property type="match status" value="1"/>
</dbReference>
<accession>A0AAW0QY04</accession>
<evidence type="ECO:0000313" key="11">
    <source>
        <dbReference type="Proteomes" id="UP001392437"/>
    </source>
</evidence>
<dbReference type="AlphaFoldDB" id="A0AAW0QY04"/>
<evidence type="ECO:0000256" key="5">
    <source>
        <dbReference type="ARBA" id="ARBA00022840"/>
    </source>
</evidence>
<dbReference type="Proteomes" id="UP001392437">
    <property type="component" value="Unassembled WGS sequence"/>
</dbReference>
<organism evidence="10 11">
    <name type="scientific">Apiospora kogelbergensis</name>
    <dbReference type="NCBI Taxonomy" id="1337665"/>
    <lineage>
        <taxon>Eukaryota</taxon>
        <taxon>Fungi</taxon>
        <taxon>Dikarya</taxon>
        <taxon>Ascomycota</taxon>
        <taxon>Pezizomycotina</taxon>
        <taxon>Sordariomycetes</taxon>
        <taxon>Xylariomycetidae</taxon>
        <taxon>Amphisphaeriales</taxon>
        <taxon>Apiosporaceae</taxon>
        <taxon>Apiospora</taxon>
    </lineage>
</organism>
<dbReference type="Gene3D" id="3.40.367.20">
    <property type="match status" value="2"/>
</dbReference>
<dbReference type="PRINTS" id="PR00475">
    <property type="entry name" value="HEXOKINASE"/>
</dbReference>
<keyword evidence="5 6" id="KW-0067">ATP-binding</keyword>
<evidence type="ECO:0000256" key="1">
    <source>
        <dbReference type="ARBA" id="ARBA00009225"/>
    </source>
</evidence>
<evidence type="ECO:0000256" key="4">
    <source>
        <dbReference type="ARBA" id="ARBA00022777"/>
    </source>
</evidence>
<dbReference type="InterPro" id="IPR001312">
    <property type="entry name" value="Hexokinase"/>
</dbReference>
<sequence>MSLSDGCSSPGLLARAQQIAREFEFSSEDARKVTAHFVGHMRTALEQQESLSQIPSYVRAIPTGKEEGVFLAVDLGGTNCRVCSVELHGDGTYSLVQTKYPIPRPLTVNPSYKPLFQFIAEKIRDFLKDHPDADVKDEGPSTADGAHPPREDFRKLGFTFSFTYEQHSLGKGSVMFWDKGWDIPEALGRDPCAMLQEALDELRVPVLVVALANDSVGTLLTRAYTSPGNAAGRTTVVGAIFGTGTNAAYVERLDNVKHLHGRADDSQHFRRGDECMVINTEWGCFGDGQDGLLPSTEYDEILDADSPHPRHETTEKRISGLYLGELLRLVVLRLVDGKLLGLTLDPESPVFRKEGIESPLLSQIATDNSENMADAVVHLANAFRAEQVSVEDARAIQLIAKAIARRAARLAGVALAAIILQCDQSRDSQSTIPAPSLMSSKSSDVVSVVEHKLTNTSKPSSSSSNKNGFGAMCHRFRVFIYGLARSLGLGWLLKPAMAAKKKRPGAAPTVVVSDEQPPPGPSSLQPTDKQDNDGVVEVGVDGSLIEFYPTFEQEMREAVGDVLGPGHEKRLRIGMAKDGSGVGAALVALAATMQKETPPAKSN</sequence>
<keyword evidence="11" id="KW-1185">Reference proteome</keyword>
<name>A0AAW0QY04_9PEZI</name>
<evidence type="ECO:0000259" key="8">
    <source>
        <dbReference type="Pfam" id="PF00349"/>
    </source>
</evidence>
<keyword evidence="3 6" id="KW-0547">Nucleotide-binding</keyword>
<protein>
    <recommendedName>
        <fullName evidence="6">Phosphotransferase</fullName>
        <ecNumber evidence="6">2.7.1.-</ecNumber>
    </recommendedName>
</protein>
<dbReference type="SUPFAM" id="SSF53067">
    <property type="entry name" value="Actin-like ATPase domain"/>
    <property type="match status" value="2"/>
</dbReference>
<feature type="region of interest" description="Disordered" evidence="7">
    <location>
        <begin position="503"/>
        <end position="534"/>
    </location>
</feature>
<reference evidence="10 11" key="1">
    <citation type="submission" date="2023-01" db="EMBL/GenBank/DDBJ databases">
        <title>Analysis of 21 Apiospora genomes using comparative genomics revels a genus with tremendous synthesis potential of carbohydrate active enzymes and secondary metabolites.</title>
        <authorList>
            <person name="Sorensen T."/>
        </authorList>
    </citation>
    <scope>NUCLEOTIDE SEQUENCE [LARGE SCALE GENOMIC DNA]</scope>
    <source>
        <strain evidence="10 11">CBS 117206</strain>
    </source>
</reference>
<dbReference type="Pfam" id="PF03727">
    <property type="entry name" value="Hexokinase_2"/>
    <property type="match status" value="2"/>
</dbReference>
<evidence type="ECO:0000256" key="6">
    <source>
        <dbReference type="RuleBase" id="RU362007"/>
    </source>
</evidence>
<dbReference type="GO" id="GO:0005536">
    <property type="term" value="F:D-glucose binding"/>
    <property type="evidence" value="ECO:0007669"/>
    <property type="project" value="InterPro"/>
</dbReference>
<proteinExistence type="inferred from homology"/>
<evidence type="ECO:0000259" key="9">
    <source>
        <dbReference type="Pfam" id="PF03727"/>
    </source>
</evidence>
<dbReference type="PANTHER" id="PTHR19443">
    <property type="entry name" value="HEXOKINASE"/>
    <property type="match status" value="1"/>
</dbReference>
<evidence type="ECO:0000256" key="7">
    <source>
        <dbReference type="SAM" id="MobiDB-lite"/>
    </source>
</evidence>
<feature type="domain" description="Hexokinase C-terminal" evidence="9">
    <location>
        <begin position="533"/>
        <end position="589"/>
    </location>
</feature>
<dbReference type="InterPro" id="IPR022672">
    <property type="entry name" value="Hexokinase_N"/>
</dbReference>
<comment type="similarity">
    <text evidence="1 6">Belongs to the hexokinase family.</text>
</comment>
<feature type="region of interest" description="Disordered" evidence="7">
    <location>
        <begin position="130"/>
        <end position="150"/>
    </location>
</feature>
<evidence type="ECO:0000256" key="3">
    <source>
        <dbReference type="ARBA" id="ARBA00022741"/>
    </source>
</evidence>
<dbReference type="GO" id="GO:0006006">
    <property type="term" value="P:glucose metabolic process"/>
    <property type="evidence" value="ECO:0007669"/>
    <property type="project" value="TreeGrafter"/>
</dbReference>